<gene>
    <name evidence="1" type="ORF">JYU34_002869</name>
</gene>
<proteinExistence type="predicted"/>
<accession>A0ABQ7R3G4</accession>
<protein>
    <submittedName>
        <fullName evidence="1">Uncharacterized protein</fullName>
    </submittedName>
</protein>
<evidence type="ECO:0000313" key="1">
    <source>
        <dbReference type="EMBL" id="KAG7311789.1"/>
    </source>
</evidence>
<dbReference type="Proteomes" id="UP000823941">
    <property type="component" value="Chromosome 4"/>
</dbReference>
<dbReference type="EMBL" id="JAHIBW010000004">
    <property type="protein sequence ID" value="KAG7311789.1"/>
    <property type="molecule type" value="Genomic_DNA"/>
</dbReference>
<sequence>MNLPESTALISKNYTQRININNTLIKINAENDIKLRDEHLLLFDVCFCDHLILNKYFMKWLFKKGKRKLKRHNVHTEKTSKVQNKTSSSECEKRNINNLVIKDIFVRTHSLNESEIETLSLSTPSNLTASQTHTEEYENSRNVLNLNCPTLMKPKHSYHENDTFYKRRNTIFKYIHGRAILFHSNINLKNAVFRMLPVKTKFKQCYVESKIDQEVLSMDLFPVPKITKEDGKTNNDHLQNEDKLKGKQFSSLQSRNVADIDIKDNINTKQKQFNLWIKSLSPRIQCKIINSSLSSLSLDNTTKTVNPNINNKLCFKKWGKSICQNFASYKRKEKDMIHALVKNRSKQQFDLSGVQNCFGAKTISGSNTQFASFSVYNAESVLGSTKILPTVQEEYEFYDSMDTITNVNILSKRLPKTNNNFTRVKLSNNKTDGLTQVKHSQAHKYISLKTLINFKPNLYFNKKSVKIGADKVTEGFPIDHKKSLEDASKNNERKQKIRKQLVQLMNKVFAVQLCDIHADQTESIISLPLRFKYPSGDKINASTQGASILSKNVRINSYYDLIAKSSNSLVVNVFGPPAPQPSVASFRSSQFCSKMEYGYLNHLIYRMKSNTKRSRMRLADEKDMDEETNLFDEGFGPMFARANRKNPELDMINWNYERILGIVPNRYKENNEAALLRNVFNPAKGKTYQGPYHGIDLTSEALELTWGKVPKGKVCACPYDYCNCKGYRQNMEITPPSSYYGKRGVCGGLWKCLNLFGCAGCGFRRDKSNSTFPQKLIETVEKEKNICKDALREPAEICLTGCHAY</sequence>
<evidence type="ECO:0000313" key="2">
    <source>
        <dbReference type="Proteomes" id="UP000823941"/>
    </source>
</evidence>
<reference evidence="1 2" key="1">
    <citation type="submission" date="2021-06" db="EMBL/GenBank/DDBJ databases">
        <title>A haploid diamondback moth (Plutella xylostella L.) genome assembly resolves 31 chromosomes and identifies a diamide resistance mutation.</title>
        <authorList>
            <person name="Ward C.M."/>
            <person name="Perry K.D."/>
            <person name="Baker G."/>
            <person name="Powis K."/>
            <person name="Heckel D.G."/>
            <person name="Baxter S.W."/>
        </authorList>
    </citation>
    <scope>NUCLEOTIDE SEQUENCE [LARGE SCALE GENOMIC DNA]</scope>
    <source>
        <strain evidence="1 2">LV</strain>
        <tissue evidence="1">Single pupa</tissue>
    </source>
</reference>
<organism evidence="1 2">
    <name type="scientific">Plutella xylostella</name>
    <name type="common">Diamondback moth</name>
    <name type="synonym">Plutella maculipennis</name>
    <dbReference type="NCBI Taxonomy" id="51655"/>
    <lineage>
        <taxon>Eukaryota</taxon>
        <taxon>Metazoa</taxon>
        <taxon>Ecdysozoa</taxon>
        <taxon>Arthropoda</taxon>
        <taxon>Hexapoda</taxon>
        <taxon>Insecta</taxon>
        <taxon>Pterygota</taxon>
        <taxon>Neoptera</taxon>
        <taxon>Endopterygota</taxon>
        <taxon>Lepidoptera</taxon>
        <taxon>Glossata</taxon>
        <taxon>Ditrysia</taxon>
        <taxon>Yponomeutoidea</taxon>
        <taxon>Plutellidae</taxon>
        <taxon>Plutella</taxon>
    </lineage>
</organism>
<keyword evidence="2" id="KW-1185">Reference proteome</keyword>
<name>A0ABQ7R3G4_PLUXY</name>
<comment type="caution">
    <text evidence="1">The sequence shown here is derived from an EMBL/GenBank/DDBJ whole genome shotgun (WGS) entry which is preliminary data.</text>
</comment>